<dbReference type="PANTHER" id="PTHR42893:SF46">
    <property type="entry name" value="PROTEIN DETOXIFICATION 44, CHLOROPLASTIC"/>
    <property type="match status" value="1"/>
</dbReference>
<evidence type="ECO:0000256" key="5">
    <source>
        <dbReference type="ARBA" id="ARBA00023136"/>
    </source>
</evidence>
<feature type="transmembrane region" description="Helical" evidence="6">
    <location>
        <begin position="306"/>
        <end position="328"/>
    </location>
</feature>
<reference evidence="7 8" key="1">
    <citation type="submission" date="2017-09" db="EMBL/GenBank/DDBJ databases">
        <title>Large-scale bioinformatics analysis of Bacillus genomes uncovers conserved roles of natural products in bacterial physiology.</title>
        <authorList>
            <consortium name="Agbiome Team Llc"/>
            <person name="Bleich R.M."/>
            <person name="Kirk G.J."/>
            <person name="Santa Maria K.C."/>
            <person name="Allen S.E."/>
            <person name="Farag S."/>
            <person name="Shank E.A."/>
            <person name="Bowers A."/>
        </authorList>
    </citation>
    <scope>NUCLEOTIDE SEQUENCE [LARGE SCALE GENOMIC DNA]</scope>
    <source>
        <strain evidence="7 8">AFS003229</strain>
    </source>
</reference>
<evidence type="ECO:0000256" key="1">
    <source>
        <dbReference type="ARBA" id="ARBA00004141"/>
    </source>
</evidence>
<feature type="transmembrane region" description="Helical" evidence="6">
    <location>
        <begin position="161"/>
        <end position="179"/>
    </location>
</feature>
<feature type="transmembrane region" description="Helical" evidence="6">
    <location>
        <begin position="403"/>
        <end position="424"/>
    </location>
</feature>
<keyword evidence="3 6" id="KW-0812">Transmembrane</keyword>
<feature type="transmembrane region" description="Helical" evidence="6">
    <location>
        <begin position="185"/>
        <end position="205"/>
    </location>
</feature>
<accession>A0AAX0RS27</accession>
<evidence type="ECO:0000256" key="2">
    <source>
        <dbReference type="ARBA" id="ARBA00010199"/>
    </source>
</evidence>
<dbReference type="GO" id="GO:0005886">
    <property type="term" value="C:plasma membrane"/>
    <property type="evidence" value="ECO:0007669"/>
    <property type="project" value="TreeGrafter"/>
</dbReference>
<dbReference type="PANTHER" id="PTHR42893">
    <property type="entry name" value="PROTEIN DETOXIFICATION 44, CHLOROPLASTIC-RELATED"/>
    <property type="match status" value="1"/>
</dbReference>
<keyword evidence="4 6" id="KW-1133">Transmembrane helix</keyword>
<comment type="caution">
    <text evidence="7">The sequence shown here is derived from an EMBL/GenBank/DDBJ whole genome shotgun (WGS) entry which is preliminary data.</text>
</comment>
<feature type="transmembrane region" description="Helical" evidence="6">
    <location>
        <begin position="261"/>
        <end position="285"/>
    </location>
</feature>
<dbReference type="Pfam" id="PF01554">
    <property type="entry name" value="MatE"/>
    <property type="match status" value="2"/>
</dbReference>
<evidence type="ECO:0000256" key="6">
    <source>
        <dbReference type="SAM" id="Phobius"/>
    </source>
</evidence>
<feature type="transmembrane region" description="Helical" evidence="6">
    <location>
        <begin position="381"/>
        <end position="397"/>
    </location>
</feature>
<gene>
    <name evidence="7" type="ORF">CN689_09310</name>
</gene>
<dbReference type="RefSeq" id="WP_098175667.1">
    <property type="nucleotide sequence ID" value="NZ_NUEQ01000014.1"/>
</dbReference>
<keyword evidence="5 6" id="KW-0472">Membrane</keyword>
<dbReference type="InterPro" id="IPR002528">
    <property type="entry name" value="MATE_fam"/>
</dbReference>
<evidence type="ECO:0000256" key="3">
    <source>
        <dbReference type="ARBA" id="ARBA00022692"/>
    </source>
</evidence>
<dbReference type="CDD" id="cd13136">
    <property type="entry name" value="MATE_DinF_like"/>
    <property type="match status" value="1"/>
</dbReference>
<evidence type="ECO:0000313" key="8">
    <source>
        <dbReference type="Proteomes" id="UP000220106"/>
    </source>
</evidence>
<feature type="transmembrane region" description="Helical" evidence="6">
    <location>
        <begin position="38"/>
        <end position="60"/>
    </location>
</feature>
<proteinExistence type="inferred from homology"/>
<feature type="transmembrane region" description="Helical" evidence="6">
    <location>
        <begin position="348"/>
        <end position="369"/>
    </location>
</feature>
<comment type="similarity">
    <text evidence="2">Belongs to the multi antimicrobial extrusion (MATE) (TC 2.A.66.1) family.</text>
</comment>
<evidence type="ECO:0000313" key="7">
    <source>
        <dbReference type="EMBL" id="PEJ34326.1"/>
    </source>
</evidence>
<organism evidence="7 8">
    <name type="scientific">Peribacillus butanolivorans</name>
    <dbReference type="NCBI Taxonomy" id="421767"/>
    <lineage>
        <taxon>Bacteria</taxon>
        <taxon>Bacillati</taxon>
        <taxon>Bacillota</taxon>
        <taxon>Bacilli</taxon>
        <taxon>Bacillales</taxon>
        <taxon>Bacillaceae</taxon>
        <taxon>Peribacillus</taxon>
    </lineage>
</organism>
<dbReference type="InterPro" id="IPR044644">
    <property type="entry name" value="DinF-like"/>
</dbReference>
<sequence>MNHRSYLALAIPLTISTITTPLIGAVDTAVVGQLPNPAYLGGVAVGTIIFNTMYWLFGFLRVSTSGFAAQALGAKNEQQGMLAFIRPLLIAIAVGIIFILLQGPIEHVSLTLINPDTDVHLYASEYFSIRIWGIPFTLMNYVILGWLMGMSKIKVSLVLQVFMNLMNIVLDLLFVHVFAWGVSGVAIATLLSEVTAFFIGLFIIWKATPYRIKMPPIKEMLDPLFFKKMMAVNRDLFIRTLCLLTVFNIFTAKGASYGTEILAANAVLIQIHYIMAYFFDGFANASSILVGKAIGSKDKHLYKKTLMLSWQWGGLSSLMIAASYYLFSDYIISLFTRIPSVIDLANDYGIWLILFPLSASVGIVFYGVFTGATEAAPIRNSMIYSLIVFLITLYIFVPSFQNHALLLAFTVFSLGRSVFLALYIPQLSHKLFPRRSVRHEDNRIS</sequence>
<feature type="transmembrane region" description="Helical" evidence="6">
    <location>
        <begin position="236"/>
        <end position="255"/>
    </location>
</feature>
<dbReference type="Proteomes" id="UP000220106">
    <property type="component" value="Unassembled WGS sequence"/>
</dbReference>
<dbReference type="NCBIfam" id="TIGR00797">
    <property type="entry name" value="matE"/>
    <property type="match status" value="1"/>
</dbReference>
<feature type="transmembrane region" description="Helical" evidence="6">
    <location>
        <begin position="129"/>
        <end position="149"/>
    </location>
</feature>
<dbReference type="AlphaFoldDB" id="A0AAX0RS27"/>
<evidence type="ECO:0000256" key="4">
    <source>
        <dbReference type="ARBA" id="ARBA00022989"/>
    </source>
</evidence>
<feature type="transmembrane region" description="Helical" evidence="6">
    <location>
        <begin position="81"/>
        <end position="101"/>
    </location>
</feature>
<dbReference type="GO" id="GO:0042910">
    <property type="term" value="F:xenobiotic transmembrane transporter activity"/>
    <property type="evidence" value="ECO:0007669"/>
    <property type="project" value="InterPro"/>
</dbReference>
<dbReference type="GO" id="GO:0015297">
    <property type="term" value="F:antiporter activity"/>
    <property type="evidence" value="ECO:0007669"/>
    <property type="project" value="InterPro"/>
</dbReference>
<protein>
    <submittedName>
        <fullName evidence="7">MATE family efflux transporter</fullName>
    </submittedName>
</protein>
<dbReference type="EMBL" id="NUEQ01000014">
    <property type="protein sequence ID" value="PEJ34326.1"/>
    <property type="molecule type" value="Genomic_DNA"/>
</dbReference>
<comment type="subcellular location">
    <subcellularLocation>
        <location evidence="1">Membrane</location>
        <topology evidence="1">Multi-pass membrane protein</topology>
    </subcellularLocation>
</comment>
<name>A0AAX0RS27_9BACI</name>